<keyword evidence="5" id="KW-1185">Reference proteome</keyword>
<dbReference type="AlphaFoldDB" id="A0A9P1BKL5"/>
<sequence>MPKVINATVEELEAARSELKGLIAKLNKGKADKEEVQPPATRVQNNVDDLTEIVNKNAKVAEEAVDKFRQETKEYCDGSLSKLKTEVLSTLAEEEEARTSGQTQLEAQIQQLDVDVRNAFADELTSLCVKIEEEFATLRQDLTDLIERKAAEAAEHTTKVQNELSAELADLRKQAADRDAESRMLFGEKLKAQQDAMDEAHRRMNATADEDRSNVKAAVVRIHEMLEETRNTAASHTQTSKAEVSQALLELKTESWNKFSEVDQRNDRHQDFLKMLDQVLARRVEWLLHEASSLVPQSEDLELPGTPTLQYKSYFSPKFSAAGCRALQLELRVLKGNSNRSPGPGLDNCSLHLWCPANTQMNVRFYAGEKWVTMEKAQNIDGPIGAKRMGLLQDHINLEDDTLRVGIEILETIQEVGQEDITKAIQSEEPGIACDEESLYGASELLFHRHINHRVLSQVRKEVDKMQCKMVKRVEWLLTEADQLERQFPHDHPICSPVFSAGGVDGMQFIFYPLGYRDSTEGFCSFFLYCPSGVNIKCNLNAGSQKRDASNNFHEAGAFGRCNFCRLDSAIDSDTNTALLWLEVEELIQESKKTLEDEKRKGKKPAALELESAAPGPAGSVKLVRIANTDYLTEVRRLPSMWTDQKLGDFVKKPDGFRHFKDLVGRQKPQGSGKTVDSAAGAHGGVTGRGGPSTVPTARQPDTVRSESMPALRSDRGVAIDLTAGPDTLPLLCGPQGEFGSDQGYGSPLLWAGKSRKARSSASFRQRF</sequence>
<evidence type="ECO:0000256" key="2">
    <source>
        <dbReference type="SAM" id="MobiDB-lite"/>
    </source>
</evidence>
<dbReference type="InterPro" id="IPR008974">
    <property type="entry name" value="TRAF-like"/>
</dbReference>
<name>A0A9P1BKL5_9DINO</name>
<feature type="coiled-coil region" evidence="1">
    <location>
        <begin position="5"/>
        <end position="32"/>
    </location>
</feature>
<keyword evidence="1" id="KW-0175">Coiled coil</keyword>
<evidence type="ECO:0000313" key="3">
    <source>
        <dbReference type="EMBL" id="CAI3975057.1"/>
    </source>
</evidence>
<proteinExistence type="predicted"/>
<accession>A0A9P1BKL5</accession>
<dbReference type="CDD" id="cd00121">
    <property type="entry name" value="MATH"/>
    <property type="match status" value="1"/>
</dbReference>
<dbReference type="SUPFAM" id="SSF49599">
    <property type="entry name" value="TRAF domain-like"/>
    <property type="match status" value="1"/>
</dbReference>
<feature type="region of interest" description="Disordered" evidence="2">
    <location>
        <begin position="743"/>
        <end position="768"/>
    </location>
</feature>
<dbReference type="InterPro" id="IPR002083">
    <property type="entry name" value="MATH/TRAF_dom"/>
</dbReference>
<evidence type="ECO:0000313" key="5">
    <source>
        <dbReference type="Proteomes" id="UP001152797"/>
    </source>
</evidence>
<dbReference type="Gene3D" id="2.60.210.10">
    <property type="entry name" value="Apoptosis, Tumor Necrosis Factor Receptor Associated Protein 2, Chain A"/>
    <property type="match status" value="1"/>
</dbReference>
<comment type="caution">
    <text evidence="3">The sequence shown here is derived from an EMBL/GenBank/DDBJ whole genome shotgun (WGS) entry which is preliminary data.</text>
</comment>
<evidence type="ECO:0000313" key="4">
    <source>
        <dbReference type="EMBL" id="CAL1128432.1"/>
    </source>
</evidence>
<dbReference type="Proteomes" id="UP001152797">
    <property type="component" value="Unassembled WGS sequence"/>
</dbReference>
<evidence type="ECO:0000256" key="1">
    <source>
        <dbReference type="SAM" id="Coils"/>
    </source>
</evidence>
<dbReference type="EMBL" id="CAMXCT020000177">
    <property type="protein sequence ID" value="CAL1128432.1"/>
    <property type="molecule type" value="Genomic_DNA"/>
</dbReference>
<organism evidence="3">
    <name type="scientific">Cladocopium goreaui</name>
    <dbReference type="NCBI Taxonomy" id="2562237"/>
    <lineage>
        <taxon>Eukaryota</taxon>
        <taxon>Sar</taxon>
        <taxon>Alveolata</taxon>
        <taxon>Dinophyceae</taxon>
        <taxon>Suessiales</taxon>
        <taxon>Symbiodiniaceae</taxon>
        <taxon>Cladocopium</taxon>
    </lineage>
</organism>
<gene>
    <name evidence="3" type="ORF">C1SCF055_LOCUS3419</name>
</gene>
<dbReference type="OrthoDB" id="410538at2759"/>
<feature type="coiled-coil region" evidence="1">
    <location>
        <begin position="121"/>
        <end position="210"/>
    </location>
</feature>
<feature type="compositionally biased region" description="Gly residues" evidence="2">
    <location>
        <begin position="682"/>
        <end position="691"/>
    </location>
</feature>
<reference evidence="3" key="1">
    <citation type="submission" date="2022-10" db="EMBL/GenBank/DDBJ databases">
        <authorList>
            <person name="Chen Y."/>
            <person name="Dougan E. K."/>
            <person name="Chan C."/>
            <person name="Rhodes N."/>
            <person name="Thang M."/>
        </authorList>
    </citation>
    <scope>NUCLEOTIDE SEQUENCE</scope>
</reference>
<reference evidence="4" key="2">
    <citation type="submission" date="2024-04" db="EMBL/GenBank/DDBJ databases">
        <authorList>
            <person name="Chen Y."/>
            <person name="Shah S."/>
            <person name="Dougan E. K."/>
            <person name="Thang M."/>
            <person name="Chan C."/>
        </authorList>
    </citation>
    <scope>NUCLEOTIDE SEQUENCE [LARGE SCALE GENOMIC DNA]</scope>
</reference>
<dbReference type="EMBL" id="CAMXCT030000177">
    <property type="protein sequence ID" value="CAL4762369.1"/>
    <property type="molecule type" value="Genomic_DNA"/>
</dbReference>
<protein>
    <submittedName>
        <fullName evidence="3">Uncharacterized protein</fullName>
    </submittedName>
</protein>
<feature type="region of interest" description="Disordered" evidence="2">
    <location>
        <begin position="665"/>
        <end position="710"/>
    </location>
</feature>
<dbReference type="EMBL" id="CAMXCT010000177">
    <property type="protein sequence ID" value="CAI3975057.1"/>
    <property type="molecule type" value="Genomic_DNA"/>
</dbReference>